<evidence type="ECO:0000256" key="3">
    <source>
        <dbReference type="ARBA" id="ARBA00012756"/>
    </source>
</evidence>
<dbReference type="PANTHER" id="PTHR36447:SF2">
    <property type="entry name" value="BETA-GALACTOSIDASE YESZ"/>
    <property type="match status" value="1"/>
</dbReference>
<evidence type="ECO:0000256" key="4">
    <source>
        <dbReference type="ARBA" id="ARBA00022723"/>
    </source>
</evidence>
<keyword evidence="11" id="KW-1185">Reference proteome</keyword>
<feature type="domain" description="Beta-galactosidase trimerisation" evidence="9">
    <location>
        <begin position="397"/>
        <end position="589"/>
    </location>
</feature>
<name>A0A4Y8PXD1_9BACL</name>
<dbReference type="InterPro" id="IPR013529">
    <property type="entry name" value="Glyco_hydro_42_N"/>
</dbReference>
<comment type="similarity">
    <text evidence="2">Belongs to the glycosyl hydrolase 42 family.</text>
</comment>
<dbReference type="EMBL" id="MYFO01000022">
    <property type="protein sequence ID" value="TFE85915.1"/>
    <property type="molecule type" value="Genomic_DNA"/>
</dbReference>
<evidence type="ECO:0000256" key="2">
    <source>
        <dbReference type="ARBA" id="ARBA00005940"/>
    </source>
</evidence>
<dbReference type="InterPro" id="IPR003476">
    <property type="entry name" value="Glyco_hydro_42"/>
</dbReference>
<dbReference type="InterPro" id="IPR017853">
    <property type="entry name" value="GH"/>
</dbReference>
<protein>
    <recommendedName>
        <fullName evidence="3">beta-galactosidase</fullName>
        <ecNumber evidence="3">3.2.1.23</ecNumber>
    </recommendedName>
</protein>
<comment type="catalytic activity">
    <reaction evidence="1">
        <text>Hydrolysis of terminal non-reducing beta-D-galactose residues in beta-D-galactosides.</text>
        <dbReference type="EC" id="3.2.1.23"/>
    </reaction>
</comment>
<accession>A0A4Y8PXD1</accession>
<dbReference type="Gene3D" id="3.40.50.880">
    <property type="match status" value="1"/>
</dbReference>
<evidence type="ECO:0000313" key="10">
    <source>
        <dbReference type="EMBL" id="TFE85915.1"/>
    </source>
</evidence>
<keyword evidence="4" id="KW-0479">Metal-binding</keyword>
<dbReference type="GO" id="GO:0005975">
    <property type="term" value="P:carbohydrate metabolic process"/>
    <property type="evidence" value="ECO:0007669"/>
    <property type="project" value="InterPro"/>
</dbReference>
<organism evidence="10 11">
    <name type="scientific">Paenibacillus athensensis</name>
    <dbReference type="NCBI Taxonomy" id="1967502"/>
    <lineage>
        <taxon>Bacteria</taxon>
        <taxon>Bacillati</taxon>
        <taxon>Bacillota</taxon>
        <taxon>Bacilli</taxon>
        <taxon>Bacillales</taxon>
        <taxon>Paenibacillaceae</taxon>
        <taxon>Paenibacillus</taxon>
    </lineage>
</organism>
<evidence type="ECO:0000256" key="1">
    <source>
        <dbReference type="ARBA" id="ARBA00001412"/>
    </source>
</evidence>
<proteinExistence type="inferred from homology"/>
<dbReference type="CDD" id="cd03143">
    <property type="entry name" value="A4_beta-galactosidase_middle_domain"/>
    <property type="match status" value="1"/>
</dbReference>
<dbReference type="GO" id="GO:0009341">
    <property type="term" value="C:beta-galactosidase complex"/>
    <property type="evidence" value="ECO:0007669"/>
    <property type="project" value="InterPro"/>
</dbReference>
<dbReference type="SUPFAM" id="SSF52317">
    <property type="entry name" value="Class I glutamine amidotransferase-like"/>
    <property type="match status" value="1"/>
</dbReference>
<dbReference type="AlphaFoldDB" id="A0A4Y8PXD1"/>
<dbReference type="GO" id="GO:0046872">
    <property type="term" value="F:metal ion binding"/>
    <property type="evidence" value="ECO:0007669"/>
    <property type="project" value="UniProtKB-KW"/>
</dbReference>
<evidence type="ECO:0000256" key="6">
    <source>
        <dbReference type="ARBA" id="ARBA00022833"/>
    </source>
</evidence>
<evidence type="ECO:0000256" key="7">
    <source>
        <dbReference type="ARBA" id="ARBA00023295"/>
    </source>
</evidence>
<keyword evidence="7" id="KW-0326">Glycosidase</keyword>
<dbReference type="PANTHER" id="PTHR36447">
    <property type="entry name" value="BETA-GALACTOSIDASE GANA"/>
    <property type="match status" value="1"/>
</dbReference>
<dbReference type="InterPro" id="IPR029062">
    <property type="entry name" value="Class_I_gatase-like"/>
</dbReference>
<sequence length="704" mass="80742">MNDYYYGAVLKVQRESSLQEVCGQLDAIKQCGMNLVVIWPAVFWWESRLHPDYPFHTGKQILAYAEQIGLKVIMELAGQITSLEYAPDFWMKPEYFAQNADGSANNNKNYFDFLNYNHPEVKALVRKGFIAAAEAYKDFPALYGYDILNETMFTSYDCYTLRLFRSWLEDKYEALDKLNDIWDRAYTDWNQIEFTTWLWASVMPFVDWQQFRKWNIGRIVNEWRGYIREVDDEHPTIADNINSMIATDGFYDRPHDDWSIAANVDEFGISFYPKENLDGTTAYKRWQTFAGAQAATKGGRFWISELQSHHRSMFSPTSIVYPHELKWWTWEAVSHGAKGIVYWKWDPFIKGIQTGGRGLVDGQGARTPRADAAADMAQVIGRCGRELSTYRRSRPYAAIVYDKLTHDFTKAFTLNVPQETNFYVNTLAGLYRCLWDLNIPVTFITPDDVIDGAAEDYRALFLPSQLVMGDKLAQALESYAERGGTVIADGKFAELDENGIMHQNQPGGPLQRLLGVRLADIDPLHLDMELVSEASDVRQDEVLPGYFERKLLRKEDERGNVLAAYADGAPGLLEVKCGKGALIYASTHLWYGYYHNPSPQLLQWLSRLSRKLVLAPYAIENPSIKVNVLQGEDGLLLFAFNYEDEMKSSWLTIRAAIGEVVSVRAVIGDKAVPFERDADGRLRVRIELPRHEVEIYKVEWRTAR</sequence>
<dbReference type="SUPFAM" id="SSF51445">
    <property type="entry name" value="(Trans)glycosidases"/>
    <property type="match status" value="1"/>
</dbReference>
<evidence type="ECO:0000259" key="8">
    <source>
        <dbReference type="Pfam" id="PF02449"/>
    </source>
</evidence>
<dbReference type="GO" id="GO:0004565">
    <property type="term" value="F:beta-galactosidase activity"/>
    <property type="evidence" value="ECO:0007669"/>
    <property type="project" value="UniProtKB-EC"/>
</dbReference>
<comment type="caution">
    <text evidence="10">The sequence shown here is derived from an EMBL/GenBank/DDBJ whole genome shotgun (WGS) entry which is preliminary data.</text>
</comment>
<dbReference type="Pfam" id="PF02449">
    <property type="entry name" value="Glyco_hydro_42"/>
    <property type="match status" value="1"/>
</dbReference>
<keyword evidence="6" id="KW-0862">Zinc</keyword>
<dbReference type="EC" id="3.2.1.23" evidence="3"/>
<dbReference type="Pfam" id="PF08532">
    <property type="entry name" value="Glyco_hydro_42M"/>
    <property type="match status" value="1"/>
</dbReference>
<dbReference type="RefSeq" id="WP_134754618.1">
    <property type="nucleotide sequence ID" value="NZ_MYFO02000006.1"/>
</dbReference>
<keyword evidence="5" id="KW-0378">Hydrolase</keyword>
<dbReference type="OrthoDB" id="9800974at2"/>
<gene>
    <name evidence="10" type="ORF">B5M42_16055</name>
</gene>
<evidence type="ECO:0000313" key="11">
    <source>
        <dbReference type="Proteomes" id="UP000298246"/>
    </source>
</evidence>
<reference evidence="10 11" key="1">
    <citation type="submission" date="2017-03" db="EMBL/GenBank/DDBJ databases">
        <title>Isolation of Levoglucosan Utilizing Bacteria.</title>
        <authorList>
            <person name="Arya A.S."/>
        </authorList>
    </citation>
    <scope>NUCLEOTIDE SEQUENCE [LARGE SCALE GENOMIC DNA]</scope>
    <source>
        <strain evidence="10 11">MEC069</strain>
    </source>
</reference>
<evidence type="ECO:0000256" key="5">
    <source>
        <dbReference type="ARBA" id="ARBA00022801"/>
    </source>
</evidence>
<dbReference type="Proteomes" id="UP000298246">
    <property type="component" value="Unassembled WGS sequence"/>
</dbReference>
<dbReference type="InterPro" id="IPR013738">
    <property type="entry name" value="Beta_galactosidase_Trimer"/>
</dbReference>
<dbReference type="Gene3D" id="3.20.20.80">
    <property type="entry name" value="Glycosidases"/>
    <property type="match status" value="1"/>
</dbReference>
<feature type="domain" description="Glycoside hydrolase family 42 N-terminal" evidence="8">
    <location>
        <begin position="26"/>
        <end position="367"/>
    </location>
</feature>
<evidence type="ECO:0000259" key="9">
    <source>
        <dbReference type="Pfam" id="PF08532"/>
    </source>
</evidence>